<dbReference type="Proteomes" id="UP001595710">
    <property type="component" value="Unassembled WGS sequence"/>
</dbReference>
<feature type="transmembrane region" description="Helical" evidence="1">
    <location>
        <begin position="6"/>
        <end position="23"/>
    </location>
</feature>
<evidence type="ECO:0000256" key="1">
    <source>
        <dbReference type="SAM" id="Phobius"/>
    </source>
</evidence>
<feature type="transmembrane region" description="Helical" evidence="1">
    <location>
        <begin position="69"/>
        <end position="89"/>
    </location>
</feature>
<dbReference type="RefSeq" id="WP_290282712.1">
    <property type="nucleotide sequence ID" value="NZ_JAUFQI010000001.1"/>
</dbReference>
<accession>A0ABV7WS47</accession>
<feature type="transmembrane region" description="Helical" evidence="1">
    <location>
        <begin position="35"/>
        <end position="54"/>
    </location>
</feature>
<keyword evidence="1" id="KW-1133">Transmembrane helix</keyword>
<evidence type="ECO:0000313" key="2">
    <source>
        <dbReference type="EMBL" id="MFC3701285.1"/>
    </source>
</evidence>
<gene>
    <name evidence="2" type="ORF">ACFOND_06480</name>
</gene>
<name>A0ABV7WS47_9GAMM</name>
<sequence length="99" mass="11445">MGSEFSIIMLVALTFLAAYTLIYPKIAGHSFERVTYCDICVTGFIFVAVAQKYWGSDVLFSFLGLQMNWFWFTLLVSGVIEVPLLMWYYQKYLKPSQES</sequence>
<keyword evidence="1" id="KW-0472">Membrane</keyword>
<reference evidence="3" key="1">
    <citation type="journal article" date="2019" name="Int. J. Syst. Evol. Microbiol.">
        <title>The Global Catalogue of Microorganisms (GCM) 10K type strain sequencing project: providing services to taxonomists for standard genome sequencing and annotation.</title>
        <authorList>
            <consortium name="The Broad Institute Genomics Platform"/>
            <consortium name="The Broad Institute Genome Sequencing Center for Infectious Disease"/>
            <person name="Wu L."/>
            <person name="Ma J."/>
        </authorList>
    </citation>
    <scope>NUCLEOTIDE SEQUENCE [LARGE SCALE GENOMIC DNA]</scope>
    <source>
        <strain evidence="3">CECT 8288</strain>
    </source>
</reference>
<dbReference type="EMBL" id="JBHRYN010000008">
    <property type="protein sequence ID" value="MFC3701285.1"/>
    <property type="molecule type" value="Genomic_DNA"/>
</dbReference>
<proteinExistence type="predicted"/>
<evidence type="ECO:0000313" key="3">
    <source>
        <dbReference type="Proteomes" id="UP001595710"/>
    </source>
</evidence>
<organism evidence="2 3">
    <name type="scientific">Reinekea marina</name>
    <dbReference type="NCBI Taxonomy" id="1310421"/>
    <lineage>
        <taxon>Bacteria</taxon>
        <taxon>Pseudomonadati</taxon>
        <taxon>Pseudomonadota</taxon>
        <taxon>Gammaproteobacteria</taxon>
        <taxon>Oceanospirillales</taxon>
        <taxon>Saccharospirillaceae</taxon>
        <taxon>Reinekea</taxon>
    </lineage>
</organism>
<keyword evidence="1" id="KW-0812">Transmembrane</keyword>
<comment type="caution">
    <text evidence="2">The sequence shown here is derived from an EMBL/GenBank/DDBJ whole genome shotgun (WGS) entry which is preliminary data.</text>
</comment>
<keyword evidence="3" id="KW-1185">Reference proteome</keyword>
<protein>
    <submittedName>
        <fullName evidence="2">Uncharacterized protein</fullName>
    </submittedName>
</protein>